<sequence length="272" mass="30538">MEYSIFKDTLVDMPYPEIEESIKQNACVLLPVSVVEEHGPHLCTGTDIYLTQSLSQKVKQKLEAKDHQVVIAPPFYWGVNSITNSFVGSFSIKPETMTTILLEILENLKKWGFKKIFLLNFHGDFIHIKTIADIVAKANEKNIEAYFLIDSNFISRMDLNKDASYLVKVKLDPNKANLETNVIDIHAGATETSWMALSYRELVNTEKAKALKPTNLTLADLQQWVKGGEIAKNITPLGYCGNPSNIDLSKIKTMADIIAEKYSAEIINVCSH</sequence>
<evidence type="ECO:0000256" key="3">
    <source>
        <dbReference type="ARBA" id="ARBA00022801"/>
    </source>
</evidence>
<keyword evidence="3" id="KW-0378">Hydrolase</keyword>
<evidence type="ECO:0000256" key="1">
    <source>
        <dbReference type="ARBA" id="ARBA00001947"/>
    </source>
</evidence>
<name>A0A923KN32_9FIRM</name>
<reference evidence="6" key="2">
    <citation type="submission" date="2020-10" db="EMBL/GenBank/DDBJ databases">
        <title>Comparative genomics of the Acetobacterium genus.</title>
        <authorList>
            <person name="Marshall C."/>
            <person name="May H."/>
            <person name="Norman S."/>
        </authorList>
    </citation>
    <scope>NUCLEOTIDE SEQUENCE</scope>
    <source>
        <strain evidence="6">DER-2019</strain>
    </source>
</reference>
<dbReference type="Proteomes" id="UP000616595">
    <property type="component" value="Unassembled WGS sequence"/>
</dbReference>
<dbReference type="EMBL" id="WJBD01000001">
    <property type="protein sequence ID" value="MBC3886729.1"/>
    <property type="molecule type" value="Genomic_DNA"/>
</dbReference>
<dbReference type="SUPFAM" id="SSF102215">
    <property type="entry name" value="Creatininase"/>
    <property type="match status" value="1"/>
</dbReference>
<comment type="caution">
    <text evidence="6">The sequence shown here is derived from an EMBL/GenBank/DDBJ whole genome shotgun (WGS) entry which is preliminary data.</text>
</comment>
<comment type="similarity">
    <text evidence="5">Belongs to the creatininase superfamily.</text>
</comment>
<evidence type="ECO:0000256" key="5">
    <source>
        <dbReference type="ARBA" id="ARBA00024029"/>
    </source>
</evidence>
<dbReference type="OrthoDB" id="9801445at2"/>
<dbReference type="AlphaFoldDB" id="A0A923KN32"/>
<dbReference type="InterPro" id="IPR003785">
    <property type="entry name" value="Creatininase/forma_Hydrolase"/>
</dbReference>
<dbReference type="GO" id="GO:0046872">
    <property type="term" value="F:metal ion binding"/>
    <property type="evidence" value="ECO:0007669"/>
    <property type="project" value="UniProtKB-KW"/>
</dbReference>
<evidence type="ECO:0000256" key="4">
    <source>
        <dbReference type="ARBA" id="ARBA00022833"/>
    </source>
</evidence>
<organism evidence="6 7">
    <name type="scientific">Acetobacterium paludosum</name>
    <dbReference type="NCBI Taxonomy" id="52693"/>
    <lineage>
        <taxon>Bacteria</taxon>
        <taxon>Bacillati</taxon>
        <taxon>Bacillota</taxon>
        <taxon>Clostridia</taxon>
        <taxon>Eubacteriales</taxon>
        <taxon>Eubacteriaceae</taxon>
        <taxon>Acetobacterium</taxon>
    </lineage>
</organism>
<dbReference type="PANTHER" id="PTHR35005">
    <property type="entry name" value="3-DEHYDRO-SCYLLO-INOSOSE HYDROLASE"/>
    <property type="match status" value="1"/>
</dbReference>
<gene>
    <name evidence="6" type="ORF">GH810_00150</name>
</gene>
<accession>A0A923KN32</accession>
<evidence type="ECO:0000313" key="7">
    <source>
        <dbReference type="Proteomes" id="UP000616595"/>
    </source>
</evidence>
<keyword evidence="7" id="KW-1185">Reference proteome</keyword>
<keyword evidence="2" id="KW-0479">Metal-binding</keyword>
<evidence type="ECO:0000256" key="2">
    <source>
        <dbReference type="ARBA" id="ARBA00022723"/>
    </source>
</evidence>
<proteinExistence type="inferred from homology"/>
<dbReference type="Gene3D" id="3.40.50.10310">
    <property type="entry name" value="Creatininase"/>
    <property type="match status" value="1"/>
</dbReference>
<dbReference type="GO" id="GO:0009231">
    <property type="term" value="P:riboflavin biosynthetic process"/>
    <property type="evidence" value="ECO:0007669"/>
    <property type="project" value="TreeGrafter"/>
</dbReference>
<dbReference type="PANTHER" id="PTHR35005:SF1">
    <property type="entry name" value="2-AMINO-5-FORMYLAMINO-6-RIBOSYLAMINOPYRIMIDIN-4(3H)-ONE 5'-MONOPHOSPHATE DEFORMYLASE"/>
    <property type="match status" value="1"/>
</dbReference>
<dbReference type="RefSeq" id="WP_148565369.1">
    <property type="nucleotide sequence ID" value="NZ_RXYA01000001.1"/>
</dbReference>
<comment type="cofactor">
    <cofactor evidence="1">
        <name>Zn(2+)</name>
        <dbReference type="ChEBI" id="CHEBI:29105"/>
    </cofactor>
</comment>
<dbReference type="InterPro" id="IPR024087">
    <property type="entry name" value="Creatininase-like_sf"/>
</dbReference>
<dbReference type="Pfam" id="PF02633">
    <property type="entry name" value="Creatininase"/>
    <property type="match status" value="1"/>
</dbReference>
<protein>
    <submittedName>
        <fullName evidence="6">Creatininase family protein</fullName>
    </submittedName>
</protein>
<keyword evidence="4" id="KW-0862">Zinc</keyword>
<reference evidence="6" key="1">
    <citation type="submission" date="2019-10" db="EMBL/GenBank/DDBJ databases">
        <authorList>
            <person name="Ross D.E."/>
            <person name="Gulliver D."/>
        </authorList>
    </citation>
    <scope>NUCLEOTIDE SEQUENCE</scope>
    <source>
        <strain evidence="6">DER-2019</strain>
    </source>
</reference>
<dbReference type="GO" id="GO:0016811">
    <property type="term" value="F:hydrolase activity, acting on carbon-nitrogen (but not peptide) bonds, in linear amides"/>
    <property type="evidence" value="ECO:0007669"/>
    <property type="project" value="TreeGrafter"/>
</dbReference>
<evidence type="ECO:0000313" key="6">
    <source>
        <dbReference type="EMBL" id="MBC3886729.1"/>
    </source>
</evidence>